<name>A0ABW0LXG8_9BACL</name>
<proteinExistence type="predicted"/>
<evidence type="ECO:0000313" key="4">
    <source>
        <dbReference type="Proteomes" id="UP001596105"/>
    </source>
</evidence>
<keyword evidence="1" id="KW-0732">Signal</keyword>
<comment type="caution">
    <text evidence="3">The sequence shown here is derived from an EMBL/GenBank/DDBJ whole genome shotgun (WGS) entry which is preliminary data.</text>
</comment>
<sequence length="376" mass="42461">MRIAKTFLLAAFVVALAFAIGPRHTDAAQPAKLTVAGLGNEANEYVSVRDRVYLPLKQTAQALAYRTIWDARTRSITLQGIDKKITLTKRALSGADFYSKNGRTYASLAFYSKNLGLTYNTYDAAKLIKLSSPYYYKSEGDHSIWVDKKTTMLYYAKGTRQPLPINKTNLTFLEQATFADATVKELSQGVVYMRVTENYGEPSLNFDTYQALIKNGKVVKQQNKSFHGWRDHEDVEFVDQGVLFNDGDTATIYGKDGSAALVADLTESLGFEGPFVVEAVQDRFWFVREYRSSKLSLLDIRSGKSILLYKQLLNPDEIAILDEQKSPAIGENVEFNTFGDHLTFKKIDMAKKLVYFDHLNWLKSEKSTLVFDLSKM</sequence>
<evidence type="ECO:0000313" key="3">
    <source>
        <dbReference type="EMBL" id="MFC5470525.1"/>
    </source>
</evidence>
<dbReference type="EMBL" id="JBHSMH010000066">
    <property type="protein sequence ID" value="MFC5470525.1"/>
    <property type="molecule type" value="Genomic_DNA"/>
</dbReference>
<evidence type="ECO:0000256" key="1">
    <source>
        <dbReference type="SAM" id="SignalP"/>
    </source>
</evidence>
<dbReference type="RefSeq" id="WP_209749701.1">
    <property type="nucleotide sequence ID" value="NZ_JBHSMH010000066.1"/>
</dbReference>
<evidence type="ECO:0000259" key="2">
    <source>
        <dbReference type="Pfam" id="PF07833"/>
    </source>
</evidence>
<feature type="chain" id="PRO_5045338395" evidence="1">
    <location>
        <begin position="20"/>
        <end position="376"/>
    </location>
</feature>
<dbReference type="Proteomes" id="UP001596105">
    <property type="component" value="Unassembled WGS sequence"/>
</dbReference>
<keyword evidence="4" id="KW-1185">Reference proteome</keyword>
<protein>
    <submittedName>
        <fullName evidence="3">Stalk domain-containing protein</fullName>
    </submittedName>
</protein>
<dbReference type="Pfam" id="PF07833">
    <property type="entry name" value="Cu_amine_oxidN1"/>
    <property type="match status" value="1"/>
</dbReference>
<reference evidence="4" key="1">
    <citation type="journal article" date="2019" name="Int. J. Syst. Evol. Microbiol.">
        <title>The Global Catalogue of Microorganisms (GCM) 10K type strain sequencing project: providing services to taxonomists for standard genome sequencing and annotation.</title>
        <authorList>
            <consortium name="The Broad Institute Genomics Platform"/>
            <consortium name="The Broad Institute Genome Sequencing Center for Infectious Disease"/>
            <person name="Wu L."/>
            <person name="Ma J."/>
        </authorList>
    </citation>
    <scope>NUCLEOTIDE SEQUENCE [LARGE SCALE GENOMIC DNA]</scope>
    <source>
        <strain evidence="4">CCUG 57113</strain>
    </source>
</reference>
<feature type="signal peptide" evidence="1">
    <location>
        <begin position="1"/>
        <end position="19"/>
    </location>
</feature>
<dbReference type="SUPFAM" id="SSF55383">
    <property type="entry name" value="Copper amine oxidase, domain N"/>
    <property type="match status" value="1"/>
</dbReference>
<gene>
    <name evidence="3" type="ORF">ACFPPD_17680</name>
</gene>
<dbReference type="InterPro" id="IPR036582">
    <property type="entry name" value="Mao_N_sf"/>
</dbReference>
<organism evidence="3 4">
    <name type="scientific">Cohnella suwonensis</name>
    <dbReference type="NCBI Taxonomy" id="696072"/>
    <lineage>
        <taxon>Bacteria</taxon>
        <taxon>Bacillati</taxon>
        <taxon>Bacillota</taxon>
        <taxon>Bacilli</taxon>
        <taxon>Bacillales</taxon>
        <taxon>Paenibacillaceae</taxon>
        <taxon>Cohnella</taxon>
    </lineage>
</organism>
<feature type="domain" description="Copper amine oxidase-like N-terminal" evidence="2">
    <location>
        <begin position="47"/>
        <end position="120"/>
    </location>
</feature>
<accession>A0ABW0LXG8</accession>
<dbReference type="InterPro" id="IPR012854">
    <property type="entry name" value="Cu_amine_oxidase-like_N"/>
</dbReference>